<name>A0AAV7NE94_PLEWA</name>
<dbReference type="Proteomes" id="UP001066276">
    <property type="component" value="Chromosome 8"/>
</dbReference>
<dbReference type="AlphaFoldDB" id="A0AAV7NE94"/>
<proteinExistence type="predicted"/>
<evidence type="ECO:0000313" key="2">
    <source>
        <dbReference type="Proteomes" id="UP001066276"/>
    </source>
</evidence>
<sequence length="85" mass="9320">MPANALGTLLDGLLCPRGTTRSTPALIFHFPEPPGALQTAHSRHACLFLNARVMAVNFLQQRSRQPLTRRYGSRRKGAIKALPAN</sequence>
<gene>
    <name evidence="1" type="ORF">NDU88_002628</name>
</gene>
<reference evidence="1" key="1">
    <citation type="journal article" date="2022" name="bioRxiv">
        <title>Sequencing and chromosome-scale assembly of the giantPleurodeles waltlgenome.</title>
        <authorList>
            <person name="Brown T."/>
            <person name="Elewa A."/>
            <person name="Iarovenko S."/>
            <person name="Subramanian E."/>
            <person name="Araus A.J."/>
            <person name="Petzold A."/>
            <person name="Susuki M."/>
            <person name="Suzuki K.-i.T."/>
            <person name="Hayashi T."/>
            <person name="Toyoda A."/>
            <person name="Oliveira C."/>
            <person name="Osipova E."/>
            <person name="Leigh N.D."/>
            <person name="Simon A."/>
            <person name="Yun M.H."/>
        </authorList>
    </citation>
    <scope>NUCLEOTIDE SEQUENCE</scope>
    <source>
        <strain evidence="1">20211129_DDA</strain>
        <tissue evidence="1">Liver</tissue>
    </source>
</reference>
<protein>
    <submittedName>
        <fullName evidence="1">Uncharacterized protein</fullName>
    </submittedName>
</protein>
<comment type="caution">
    <text evidence="1">The sequence shown here is derived from an EMBL/GenBank/DDBJ whole genome shotgun (WGS) entry which is preliminary data.</text>
</comment>
<keyword evidence="2" id="KW-1185">Reference proteome</keyword>
<accession>A0AAV7NE94</accession>
<evidence type="ECO:0000313" key="1">
    <source>
        <dbReference type="EMBL" id="KAJ1114390.1"/>
    </source>
</evidence>
<organism evidence="1 2">
    <name type="scientific">Pleurodeles waltl</name>
    <name type="common">Iberian ribbed newt</name>
    <dbReference type="NCBI Taxonomy" id="8319"/>
    <lineage>
        <taxon>Eukaryota</taxon>
        <taxon>Metazoa</taxon>
        <taxon>Chordata</taxon>
        <taxon>Craniata</taxon>
        <taxon>Vertebrata</taxon>
        <taxon>Euteleostomi</taxon>
        <taxon>Amphibia</taxon>
        <taxon>Batrachia</taxon>
        <taxon>Caudata</taxon>
        <taxon>Salamandroidea</taxon>
        <taxon>Salamandridae</taxon>
        <taxon>Pleurodelinae</taxon>
        <taxon>Pleurodeles</taxon>
    </lineage>
</organism>
<dbReference type="EMBL" id="JANPWB010000012">
    <property type="protein sequence ID" value="KAJ1114390.1"/>
    <property type="molecule type" value="Genomic_DNA"/>
</dbReference>